<dbReference type="Proteomes" id="UP001229421">
    <property type="component" value="Unassembled WGS sequence"/>
</dbReference>
<keyword evidence="7 8" id="KW-0472">Membrane</keyword>
<dbReference type="GO" id="GO:0005886">
    <property type="term" value="C:plasma membrane"/>
    <property type="evidence" value="ECO:0007669"/>
    <property type="project" value="UniProtKB-SubCell"/>
</dbReference>
<evidence type="ECO:0000256" key="2">
    <source>
        <dbReference type="ARBA" id="ARBA00007651"/>
    </source>
</evidence>
<dbReference type="AlphaFoldDB" id="A0AAD8KG34"/>
<organism evidence="10 11">
    <name type="scientific">Tagetes erecta</name>
    <name type="common">African marigold</name>
    <dbReference type="NCBI Taxonomy" id="13708"/>
    <lineage>
        <taxon>Eukaryota</taxon>
        <taxon>Viridiplantae</taxon>
        <taxon>Streptophyta</taxon>
        <taxon>Embryophyta</taxon>
        <taxon>Tracheophyta</taxon>
        <taxon>Spermatophyta</taxon>
        <taxon>Magnoliopsida</taxon>
        <taxon>eudicotyledons</taxon>
        <taxon>Gunneridae</taxon>
        <taxon>Pentapetalae</taxon>
        <taxon>asterids</taxon>
        <taxon>campanulids</taxon>
        <taxon>Asterales</taxon>
        <taxon>Asteraceae</taxon>
        <taxon>Asteroideae</taxon>
        <taxon>Heliantheae alliance</taxon>
        <taxon>Tageteae</taxon>
        <taxon>Tagetes</taxon>
    </lineage>
</organism>
<evidence type="ECO:0000256" key="6">
    <source>
        <dbReference type="ARBA" id="ARBA00022989"/>
    </source>
</evidence>
<comment type="similarity">
    <text evidence="2 8">Belongs to the Casparian strip membrane proteins (CASP) family.</text>
</comment>
<feature type="transmembrane region" description="Helical" evidence="8">
    <location>
        <begin position="30"/>
        <end position="50"/>
    </location>
</feature>
<evidence type="ECO:0000259" key="9">
    <source>
        <dbReference type="Pfam" id="PF04535"/>
    </source>
</evidence>
<evidence type="ECO:0000256" key="5">
    <source>
        <dbReference type="ARBA" id="ARBA00022692"/>
    </source>
</evidence>
<comment type="caution">
    <text evidence="10">The sequence shown here is derived from an EMBL/GenBank/DDBJ whole genome shotgun (WGS) entry which is preliminary data.</text>
</comment>
<dbReference type="InterPro" id="IPR006459">
    <property type="entry name" value="CASP/CASPL"/>
</dbReference>
<comment type="subunit">
    <text evidence="3 8">Homodimer and heterodimers.</text>
</comment>
<keyword evidence="5 8" id="KW-0812">Transmembrane</keyword>
<keyword evidence="4 8" id="KW-1003">Cell membrane</keyword>
<reference evidence="10" key="1">
    <citation type="journal article" date="2023" name="bioRxiv">
        <title>Improved chromosome-level genome assembly for marigold (Tagetes erecta).</title>
        <authorList>
            <person name="Jiang F."/>
            <person name="Yuan L."/>
            <person name="Wang S."/>
            <person name="Wang H."/>
            <person name="Xu D."/>
            <person name="Wang A."/>
            <person name="Fan W."/>
        </authorList>
    </citation>
    <scope>NUCLEOTIDE SEQUENCE</scope>
    <source>
        <strain evidence="10">WSJ</strain>
        <tissue evidence="10">Leaf</tissue>
    </source>
</reference>
<dbReference type="Pfam" id="PF04535">
    <property type="entry name" value="CASP_dom"/>
    <property type="match status" value="1"/>
</dbReference>
<evidence type="ECO:0000256" key="4">
    <source>
        <dbReference type="ARBA" id="ARBA00022475"/>
    </source>
</evidence>
<sequence>METQNNNSTLFKLQQIHSPITHFSFTASQFSLRIVAAAASISAACFMFTSRQSKVLFGTNLDARYTYSPAFKFFVVMNVVACGCSVVSLLMVFILGRKFSTSVNCFYLFLHDLMIAILLAAGAGATTSYAQIGKYGNSHAGWMPVCNDFGKFCHKLTSSIILGYIALFCYLLLAIISANKARQMISVK</sequence>
<keyword evidence="6 8" id="KW-1133">Transmembrane helix</keyword>
<proteinExistence type="inferred from homology"/>
<dbReference type="PANTHER" id="PTHR36488">
    <property type="entry name" value="CASP-LIKE PROTEIN 1U1"/>
    <property type="match status" value="1"/>
</dbReference>
<accession>A0AAD8KG34</accession>
<feature type="transmembrane region" description="Helical" evidence="8">
    <location>
        <begin position="70"/>
        <end position="94"/>
    </location>
</feature>
<dbReference type="EMBL" id="JAUHHV010000006">
    <property type="protein sequence ID" value="KAK1422407.1"/>
    <property type="molecule type" value="Genomic_DNA"/>
</dbReference>
<comment type="subcellular location">
    <subcellularLocation>
        <location evidence="1 8">Cell membrane</location>
        <topology evidence="1 8">Multi-pass membrane protein</topology>
    </subcellularLocation>
</comment>
<feature type="domain" description="Casparian strip membrane protein" evidence="9">
    <location>
        <begin position="26"/>
        <end position="169"/>
    </location>
</feature>
<evidence type="ECO:0000256" key="1">
    <source>
        <dbReference type="ARBA" id="ARBA00004651"/>
    </source>
</evidence>
<keyword evidence="11" id="KW-1185">Reference proteome</keyword>
<feature type="transmembrane region" description="Helical" evidence="8">
    <location>
        <begin position="160"/>
        <end position="178"/>
    </location>
</feature>
<evidence type="ECO:0000256" key="3">
    <source>
        <dbReference type="ARBA" id="ARBA00011489"/>
    </source>
</evidence>
<evidence type="ECO:0000256" key="7">
    <source>
        <dbReference type="ARBA" id="ARBA00023136"/>
    </source>
</evidence>
<dbReference type="InterPro" id="IPR044173">
    <property type="entry name" value="CASPL"/>
</dbReference>
<evidence type="ECO:0000313" key="10">
    <source>
        <dbReference type="EMBL" id="KAK1422407.1"/>
    </source>
</evidence>
<evidence type="ECO:0000256" key="8">
    <source>
        <dbReference type="RuleBase" id="RU361233"/>
    </source>
</evidence>
<dbReference type="PANTHER" id="PTHR36488:SF8">
    <property type="entry name" value="CASP-LIKE PROTEIN 1U1"/>
    <property type="match status" value="1"/>
</dbReference>
<name>A0AAD8KG34_TARER</name>
<dbReference type="NCBIfam" id="TIGR01569">
    <property type="entry name" value="A_tha_TIGR01569"/>
    <property type="match status" value="1"/>
</dbReference>
<protein>
    <recommendedName>
        <fullName evidence="8">CASP-like protein</fullName>
    </recommendedName>
</protein>
<feature type="transmembrane region" description="Helical" evidence="8">
    <location>
        <begin position="106"/>
        <end position="125"/>
    </location>
</feature>
<evidence type="ECO:0000313" key="11">
    <source>
        <dbReference type="Proteomes" id="UP001229421"/>
    </source>
</evidence>
<gene>
    <name evidence="10" type="ORF">QVD17_25504</name>
</gene>
<dbReference type="InterPro" id="IPR006702">
    <property type="entry name" value="CASP_dom"/>
</dbReference>